<dbReference type="PANTHER" id="PTHR39198:SF1">
    <property type="entry name" value="ALPHA-GALACTOSIDASE NEW3 DOMAIN-CONTAINING PROTEIN"/>
    <property type="match status" value="1"/>
</dbReference>
<keyword evidence="1" id="KW-0472">Membrane</keyword>
<dbReference type="RefSeq" id="WP_090866312.1">
    <property type="nucleotide sequence ID" value="NZ_FOHE01000001.1"/>
</dbReference>
<dbReference type="EMBL" id="FOHE01000001">
    <property type="protein sequence ID" value="SES68960.1"/>
    <property type="molecule type" value="Genomic_DNA"/>
</dbReference>
<dbReference type="Proteomes" id="UP000198618">
    <property type="component" value="Unassembled WGS sequence"/>
</dbReference>
<dbReference type="Pfam" id="PF10633">
    <property type="entry name" value="NPCBM_assoc"/>
    <property type="match status" value="3"/>
</dbReference>
<dbReference type="AlphaFoldDB" id="A0A1H9YIS1"/>
<dbReference type="Gene3D" id="2.60.40.10">
    <property type="entry name" value="Immunoglobulins"/>
    <property type="match status" value="3"/>
</dbReference>
<proteinExistence type="predicted"/>
<accession>A0A1H9YIS1</accession>
<gene>
    <name evidence="4" type="ORF">SAMN05216389_101426</name>
</gene>
<dbReference type="OrthoDB" id="8631677at2"/>
<protein>
    <submittedName>
        <fullName evidence="4">Uncharacterized membrane protein</fullName>
    </submittedName>
</protein>
<keyword evidence="2" id="KW-0732">Signal</keyword>
<dbReference type="STRING" id="930131.SAMN05216389_101426"/>
<dbReference type="InterPro" id="IPR013783">
    <property type="entry name" value="Ig-like_fold"/>
</dbReference>
<name>A0A1H9YIS1_9BACI</name>
<feature type="chain" id="PRO_5011531696" evidence="2">
    <location>
        <begin position="27"/>
        <end position="381"/>
    </location>
</feature>
<keyword evidence="1" id="KW-1133">Transmembrane helix</keyword>
<keyword evidence="1" id="KW-0812">Transmembrane</keyword>
<evidence type="ECO:0000313" key="5">
    <source>
        <dbReference type="Proteomes" id="UP000198618"/>
    </source>
</evidence>
<dbReference type="InterPro" id="IPR018905">
    <property type="entry name" value="A-galactase_NEW3"/>
</dbReference>
<feature type="domain" description="Alpha-galactosidase NEW3" evidence="3">
    <location>
        <begin position="39"/>
        <end position="114"/>
    </location>
</feature>
<feature type="domain" description="Alpha-galactosidase NEW3" evidence="3">
    <location>
        <begin position="261"/>
        <end position="336"/>
    </location>
</feature>
<sequence>MLRKAFFLVTVFVLGGMLFHTQITHADVTAYTPYTGLSVTPGEDIEYSVDIINDGNSVENVSFEMEGLPEDWDYSITANGTSIQQLSIRPNKEEQVRINVTVPLKIEKGEYNFNLVTKGTNQDKLPFLVRVTEEGTFKTNFTMDQTNMQGHADSEFNYSATLKNQTAEKQHYGLSAQAPEGWNVQFKADGNTVTSVTLEPSAEKSVEVVVTPAENAKADTYKIPINASSGTTSSDIEVEAVITGTYGVTVTTPDGNLNADVTAGGERNIELVVENTGTTDLTDIELRATTPPDWEASFDEDTIPTLKAGKKATIKATLSAPDSAIAGDYVTTFTAQTAEVSHDATFRMSVKTSTLWGFVGVGTILAVVGGLYGIFRKYGRR</sequence>
<feature type="domain" description="Alpha-galactosidase NEW3" evidence="3">
    <location>
        <begin position="154"/>
        <end position="228"/>
    </location>
</feature>
<evidence type="ECO:0000256" key="2">
    <source>
        <dbReference type="SAM" id="SignalP"/>
    </source>
</evidence>
<feature type="signal peptide" evidence="2">
    <location>
        <begin position="1"/>
        <end position="26"/>
    </location>
</feature>
<evidence type="ECO:0000259" key="3">
    <source>
        <dbReference type="Pfam" id="PF10633"/>
    </source>
</evidence>
<dbReference type="PANTHER" id="PTHR39198">
    <property type="entry name" value="HYPOTHETICAL MEMBRANE PROTEIN, CONSERVED"/>
    <property type="match status" value="1"/>
</dbReference>
<reference evidence="4 5" key="1">
    <citation type="submission" date="2016-10" db="EMBL/GenBank/DDBJ databases">
        <authorList>
            <person name="de Groot N.N."/>
        </authorList>
    </citation>
    <scope>NUCLEOTIDE SEQUENCE [LARGE SCALE GENOMIC DNA]</scope>
    <source>
        <strain evidence="4 5">IBRC-M 10780</strain>
    </source>
</reference>
<feature type="transmembrane region" description="Helical" evidence="1">
    <location>
        <begin position="355"/>
        <end position="375"/>
    </location>
</feature>
<keyword evidence="5" id="KW-1185">Reference proteome</keyword>
<evidence type="ECO:0000256" key="1">
    <source>
        <dbReference type="SAM" id="Phobius"/>
    </source>
</evidence>
<organism evidence="4 5">
    <name type="scientific">Oceanobacillus limi</name>
    <dbReference type="NCBI Taxonomy" id="930131"/>
    <lineage>
        <taxon>Bacteria</taxon>
        <taxon>Bacillati</taxon>
        <taxon>Bacillota</taxon>
        <taxon>Bacilli</taxon>
        <taxon>Bacillales</taxon>
        <taxon>Bacillaceae</taxon>
        <taxon>Oceanobacillus</taxon>
    </lineage>
</organism>
<evidence type="ECO:0000313" key="4">
    <source>
        <dbReference type="EMBL" id="SES68960.1"/>
    </source>
</evidence>